<dbReference type="InterPro" id="IPR014001">
    <property type="entry name" value="Helicase_ATP-bd"/>
</dbReference>
<evidence type="ECO:0000313" key="13">
    <source>
        <dbReference type="EMBL" id="MEQ2306249.1"/>
    </source>
</evidence>
<protein>
    <submittedName>
        <fullName evidence="13">ATP-dependent RNA helicase dhx37</fullName>
    </submittedName>
</protein>
<feature type="region of interest" description="Disordered" evidence="9">
    <location>
        <begin position="161"/>
        <end position="184"/>
    </location>
</feature>
<comment type="caution">
    <text evidence="13">The sequence shown here is derived from an EMBL/GenBank/DDBJ whole genome shotgun (WGS) entry which is preliminary data.</text>
</comment>
<gene>
    <name evidence="13" type="primary">DHX37</name>
    <name evidence="13" type="ORF">AMECASPLE_006190</name>
</gene>
<dbReference type="Gene3D" id="3.10.330.10">
    <property type="match status" value="1"/>
</dbReference>
<reference evidence="13 14" key="1">
    <citation type="submission" date="2021-06" db="EMBL/GenBank/DDBJ databases">
        <authorList>
            <person name="Palmer J.M."/>
        </authorList>
    </citation>
    <scope>NUCLEOTIDE SEQUENCE [LARGE SCALE GENOMIC DNA]</scope>
    <source>
        <strain evidence="13 14">AS_MEX2019</strain>
        <tissue evidence="13">Muscle</tissue>
    </source>
</reference>
<dbReference type="InterPro" id="IPR001650">
    <property type="entry name" value="Helicase_C-like"/>
</dbReference>
<dbReference type="Pfam" id="PF23362">
    <property type="entry name" value="DHX37_C"/>
    <property type="match status" value="1"/>
</dbReference>
<dbReference type="InterPro" id="IPR000483">
    <property type="entry name" value="Cys-rich_flank_reg_C"/>
</dbReference>
<dbReference type="Gene3D" id="3.40.50.300">
    <property type="entry name" value="P-loop containing nucleotide triphosphate hydrolases"/>
    <property type="match status" value="2"/>
</dbReference>
<feature type="transmembrane region" description="Helical" evidence="10">
    <location>
        <begin position="101"/>
        <end position="127"/>
    </location>
</feature>
<dbReference type="SMART" id="SM00490">
    <property type="entry name" value="HELICc"/>
    <property type="match status" value="1"/>
</dbReference>
<feature type="domain" description="Helicase ATP-binding" evidence="11">
    <location>
        <begin position="418"/>
        <end position="585"/>
    </location>
</feature>
<feature type="compositionally biased region" description="Basic and acidic residues" evidence="9">
    <location>
        <begin position="289"/>
        <end position="298"/>
    </location>
</feature>
<evidence type="ECO:0000256" key="7">
    <source>
        <dbReference type="ARBA" id="ARBA00022840"/>
    </source>
</evidence>
<keyword evidence="5" id="KW-0378">Hydrolase</keyword>
<feature type="region of interest" description="Disordered" evidence="9">
    <location>
        <begin position="289"/>
        <end position="388"/>
    </location>
</feature>
<comment type="similarity">
    <text evidence="1">Belongs to the DEAD box helicase family. DEAH subfamily.</text>
</comment>
<dbReference type="SMART" id="SM00847">
    <property type="entry name" value="HA2"/>
    <property type="match status" value="1"/>
</dbReference>
<feature type="region of interest" description="Disordered" evidence="9">
    <location>
        <begin position="1533"/>
        <end position="1592"/>
    </location>
</feature>
<dbReference type="CDD" id="cd17982">
    <property type="entry name" value="DEXHc_DHX37"/>
    <property type="match status" value="1"/>
</dbReference>
<dbReference type="SMART" id="SM00487">
    <property type="entry name" value="DEXDc"/>
    <property type="match status" value="1"/>
</dbReference>
<accession>A0ABV0ZJ33</accession>
<dbReference type="PROSITE" id="PS51192">
    <property type="entry name" value="HELICASE_ATP_BIND_1"/>
    <property type="match status" value="1"/>
</dbReference>
<keyword evidence="10" id="KW-0812">Transmembrane</keyword>
<dbReference type="Pfam" id="PF03152">
    <property type="entry name" value="UFD1_N1"/>
    <property type="match status" value="1"/>
</dbReference>
<organism evidence="13 14">
    <name type="scientific">Ameca splendens</name>
    <dbReference type="NCBI Taxonomy" id="208324"/>
    <lineage>
        <taxon>Eukaryota</taxon>
        <taxon>Metazoa</taxon>
        <taxon>Chordata</taxon>
        <taxon>Craniata</taxon>
        <taxon>Vertebrata</taxon>
        <taxon>Euteleostomi</taxon>
        <taxon>Actinopterygii</taxon>
        <taxon>Neopterygii</taxon>
        <taxon>Teleostei</taxon>
        <taxon>Neoteleostei</taxon>
        <taxon>Acanthomorphata</taxon>
        <taxon>Ovalentaria</taxon>
        <taxon>Atherinomorphae</taxon>
        <taxon>Cyprinodontiformes</taxon>
        <taxon>Goodeidae</taxon>
        <taxon>Ameca</taxon>
    </lineage>
</organism>
<dbReference type="PROSITE" id="PS51194">
    <property type="entry name" value="HELICASE_CTER"/>
    <property type="match status" value="1"/>
</dbReference>
<feature type="compositionally biased region" description="Basic residues" evidence="9">
    <location>
        <begin position="223"/>
        <end position="237"/>
    </location>
</feature>
<evidence type="ECO:0000256" key="6">
    <source>
        <dbReference type="ARBA" id="ARBA00022806"/>
    </source>
</evidence>
<dbReference type="InterPro" id="IPR055417">
    <property type="entry name" value="UFD1_N1"/>
</dbReference>
<evidence type="ECO:0000256" key="3">
    <source>
        <dbReference type="ARBA" id="ARBA00022729"/>
    </source>
</evidence>
<feature type="domain" description="Helicase C-terminal" evidence="12">
    <location>
        <begin position="604"/>
        <end position="865"/>
    </location>
</feature>
<keyword evidence="3" id="KW-0732">Signal</keyword>
<dbReference type="InterPro" id="IPR011545">
    <property type="entry name" value="DEAD/DEAH_box_helicase_dom"/>
</dbReference>
<evidence type="ECO:0000256" key="8">
    <source>
        <dbReference type="ARBA" id="ARBA00047984"/>
    </source>
</evidence>
<dbReference type="InterPro" id="IPR002464">
    <property type="entry name" value="DNA/RNA_helicase_DEAH_CS"/>
</dbReference>
<keyword evidence="6 13" id="KW-0347">Helicase</keyword>
<keyword evidence="4" id="KW-0547">Nucleotide-binding</keyword>
<evidence type="ECO:0000256" key="10">
    <source>
        <dbReference type="SAM" id="Phobius"/>
    </source>
</evidence>
<name>A0ABV0ZJ33_9TELE</name>
<comment type="catalytic activity">
    <reaction evidence="8">
        <text>ATP + H2O = ADP + phosphate + H(+)</text>
        <dbReference type="Rhea" id="RHEA:13065"/>
        <dbReference type="ChEBI" id="CHEBI:15377"/>
        <dbReference type="ChEBI" id="CHEBI:15378"/>
        <dbReference type="ChEBI" id="CHEBI:30616"/>
        <dbReference type="ChEBI" id="CHEBI:43474"/>
        <dbReference type="ChEBI" id="CHEBI:456216"/>
        <dbReference type="EC" id="3.6.4.13"/>
    </reaction>
</comment>
<dbReference type="Pfam" id="PF00270">
    <property type="entry name" value="DEAD"/>
    <property type="match status" value="1"/>
</dbReference>
<dbReference type="InterPro" id="IPR042299">
    <property type="entry name" value="Ufd1-like_Nn"/>
</dbReference>
<dbReference type="CDD" id="cd18791">
    <property type="entry name" value="SF2_C_RHA"/>
    <property type="match status" value="1"/>
</dbReference>
<evidence type="ECO:0000256" key="4">
    <source>
        <dbReference type="ARBA" id="ARBA00022741"/>
    </source>
</evidence>
<dbReference type="Pfam" id="PF21010">
    <property type="entry name" value="HA2_C"/>
    <property type="match status" value="1"/>
</dbReference>
<keyword evidence="2" id="KW-0433">Leucine-rich repeat</keyword>
<dbReference type="Pfam" id="PF00271">
    <property type="entry name" value="Helicase_C"/>
    <property type="match status" value="1"/>
</dbReference>
<feature type="compositionally biased region" description="Basic and acidic residues" evidence="9">
    <location>
        <begin position="351"/>
        <end position="380"/>
    </location>
</feature>
<dbReference type="Pfam" id="PF24842">
    <property type="entry name" value="UFD1_N2"/>
    <property type="match status" value="1"/>
</dbReference>
<evidence type="ECO:0000259" key="11">
    <source>
        <dbReference type="PROSITE" id="PS51192"/>
    </source>
</evidence>
<evidence type="ECO:0000256" key="5">
    <source>
        <dbReference type="ARBA" id="ARBA00022801"/>
    </source>
</evidence>
<dbReference type="PANTHER" id="PTHR18934">
    <property type="entry name" value="ATP-DEPENDENT RNA HELICASE"/>
    <property type="match status" value="1"/>
</dbReference>
<feature type="compositionally biased region" description="Polar residues" evidence="9">
    <location>
        <begin position="170"/>
        <end position="179"/>
    </location>
</feature>
<feature type="region of interest" description="Disordered" evidence="9">
    <location>
        <begin position="214"/>
        <end position="237"/>
    </location>
</feature>
<dbReference type="InterPro" id="IPR007502">
    <property type="entry name" value="Helicase-assoc_dom"/>
</dbReference>
<dbReference type="InterPro" id="IPR027417">
    <property type="entry name" value="P-loop_NTPase"/>
</dbReference>
<evidence type="ECO:0000313" key="14">
    <source>
        <dbReference type="Proteomes" id="UP001469553"/>
    </source>
</evidence>
<feature type="compositionally biased region" description="Acidic residues" evidence="9">
    <location>
        <begin position="698"/>
        <end position="720"/>
    </location>
</feature>
<dbReference type="PANTHER" id="PTHR18934:SF99">
    <property type="entry name" value="ATP-DEPENDENT RNA HELICASE DHX37-RELATED"/>
    <property type="match status" value="1"/>
</dbReference>
<dbReference type="Gene3D" id="1.20.120.1080">
    <property type="match status" value="1"/>
</dbReference>
<dbReference type="Pfam" id="PF07717">
    <property type="entry name" value="OB_NTP_bind"/>
    <property type="match status" value="1"/>
</dbReference>
<sequence>MPSSFPAGTTELYLHDNFLSTLPNGLLDDLTSLHVISLHGNPWICDCGILYLRAWLRHQPTGLVSHLGVNCSSPPSLRGRSVEYLTEDEVLESCHYWYCNLALASLGSLIGFVAVQAALLVALIIFLKKFERLSKEAKRTTEESFTAGDDILKRSRFKMGKLRKKHNWKGRQQSETQQPAKEEKTDVVVVLHDGDRMKGVDDSNVLVLPASKKKKKDEDFKHHVSSKKPLTKKRKKELQKVLERKEKKAQRADILAKLAEVQLPESELKLLFTTSKLGTGDKLYQSKQSLDEVKDGDSGPKINSVSGANKKRKWEEKEEDEEEEKEESSDEDTSSEEDEGNNSTETTGYKEAAETKKEVKLEQNIADPDKQKETIPDRKTVQSKKPSEPAVFIPVDRSAEVQDARLKLPVLAEEQVIMEAVRENPFVVICGETGSGKTTQVPQFLYEAGYATGSRIIGITEPRRVAAVSMSHRVAKEMNLPTQVVSYQIRYEGNVTGDTKIKFMTDGVLLKEIQKDFLLQRYSVIIIDEAHERSVYTDILIGLLSRIVPLRNKKGMPMKLLIMSATLRVEDFTENQKLFRTPPPVIKVDARQFPVTVHFNKRTPLEDYTGEAFHKTCKIHRMLPPGGILVFLTGQAEVHSLCRRLRKAFPFRKGSTAAAEEEEADTAEAMRKFKKAKQKKNVSLPRIDLDNYSALPVDEGDEDREAGIGDEEDGGSDLELGDNPADLEDKADPSIPLYVLPLYSLLAPEQQAKVFRPPPPGTRLCVIATNVAETSLTIPGIKYVVDCGRVKKRFYDRVTGVSSFKVTWTSQASANQRAGRAGRTEAGHCYRLYSSAVFGDFSQFSEAEITRRPVEDLVLQMKDLNIDKVVNFPFPTPPSTEALIAAEELLVSLGALEEPSRSGRMKDLQRAKLSCPISALGRAMASFPVAPRYAKMLALGKQQDCLPYIIAVVSAMTVREIFEDLDRPARSDDESSKLNQRRARLAQMRRLWAGQGASLLLGDLMVMLGAVGACEFAGCSPKFCEENGLRYKAVVEIRKLRGQLTNAVNAVCPDVGVFVDPKMTPPTEHQVVCLRQIVLAGLGDHLARRVQAEDMLDPKWKNAYKTPLMDDPVFIHPNSALFKTLPEFVVYQEIMETSKMYMRGVSAVQPEWVPQLLPQYCHFGPPLDSPVPWFCSSTGTIRCHRSSTFFRVGWQLPAVEMEYPEGLDRHRLFARFLLEGQVCPKLKKNTSHLLSNPSIMIKTWAKLQPRTEALLGPLISRRVDCRDALHSIWKTEDKFLLSAYCQWLPEAMHQELEHFLEKKEENRGGRTNTETLKNSLTLDFLRQELNAVTMFSFHHVFDHPMARGFPNRFSTQYRCYSVSMLAGPNDRSDVEKGGKIIMPPSALDQLSRLNITYPMLFKLTNKNSDRMTHCGVLEFVADEGICYLPHWMMQNLLLEEGGLVQVESVHLMVATYSKFQPQSPDFLDITNPKAVLENALRNFACLTTGDVIAINYNEKIYELRVMETKPDKAVSIIECDMNVDFDAPLGYKEPERRAQNNDEPTEEDGDPSSYADMDTGFRAFTGSGNRLDGKTKGIEPSPAPLAPSDIKRGIPNYDFKVGRITFIRNSRPQPKKNVEDDDALNRFIAFSGQGQSLRKKGRKP</sequence>
<keyword evidence="10" id="KW-1133">Transmembrane helix</keyword>
<dbReference type="SUPFAM" id="SSF52540">
    <property type="entry name" value="P-loop containing nucleoside triphosphate hydrolases"/>
    <property type="match status" value="1"/>
</dbReference>
<proteinExistence type="inferred from homology"/>
<dbReference type="EMBL" id="JAHRIP010066127">
    <property type="protein sequence ID" value="MEQ2306249.1"/>
    <property type="molecule type" value="Genomic_DNA"/>
</dbReference>
<dbReference type="InterPro" id="IPR032675">
    <property type="entry name" value="LRR_dom_sf"/>
</dbReference>
<evidence type="ECO:0000259" key="12">
    <source>
        <dbReference type="PROSITE" id="PS51194"/>
    </source>
</evidence>
<dbReference type="InterPro" id="IPR055418">
    <property type="entry name" value="UFD1_N2"/>
</dbReference>
<dbReference type="PROSITE" id="PS00690">
    <property type="entry name" value="DEAH_ATP_HELICASE"/>
    <property type="match status" value="1"/>
</dbReference>
<keyword evidence="14" id="KW-1185">Reference proteome</keyword>
<dbReference type="GO" id="GO:0004386">
    <property type="term" value="F:helicase activity"/>
    <property type="evidence" value="ECO:0007669"/>
    <property type="project" value="UniProtKB-KW"/>
</dbReference>
<evidence type="ECO:0000256" key="9">
    <source>
        <dbReference type="SAM" id="MobiDB-lite"/>
    </source>
</evidence>
<dbReference type="SUPFAM" id="SSF52058">
    <property type="entry name" value="L domain-like"/>
    <property type="match status" value="1"/>
</dbReference>
<evidence type="ECO:0000256" key="2">
    <source>
        <dbReference type="ARBA" id="ARBA00022614"/>
    </source>
</evidence>
<evidence type="ECO:0000256" key="1">
    <source>
        <dbReference type="ARBA" id="ARBA00008792"/>
    </source>
</evidence>
<keyword evidence="10" id="KW-0472">Membrane</keyword>
<dbReference type="Gene3D" id="2.40.40.50">
    <property type="entry name" value="Ubiquitin fusion degradation protein UFD1, N-terminal domain"/>
    <property type="match status" value="1"/>
</dbReference>
<dbReference type="InterPro" id="IPR056371">
    <property type="entry name" value="DHX37-like_C"/>
</dbReference>
<dbReference type="SMART" id="SM00082">
    <property type="entry name" value="LRRCT"/>
    <property type="match status" value="1"/>
</dbReference>
<feature type="region of interest" description="Disordered" evidence="9">
    <location>
        <begin position="693"/>
        <end position="727"/>
    </location>
</feature>
<dbReference type="Proteomes" id="UP001469553">
    <property type="component" value="Unassembled WGS sequence"/>
</dbReference>
<keyword evidence="7" id="KW-0067">ATP-binding</keyword>
<feature type="compositionally biased region" description="Acidic residues" evidence="9">
    <location>
        <begin position="317"/>
        <end position="340"/>
    </location>
</feature>
<dbReference type="Gene3D" id="3.80.10.10">
    <property type="entry name" value="Ribonuclease Inhibitor"/>
    <property type="match status" value="1"/>
</dbReference>
<dbReference type="InterPro" id="IPR011709">
    <property type="entry name" value="DEAD-box_helicase_OB_fold"/>
</dbReference>